<evidence type="ECO:0000256" key="1">
    <source>
        <dbReference type="SAM" id="Phobius"/>
    </source>
</evidence>
<protein>
    <submittedName>
        <fullName evidence="2">Hypothetical second orf within G protein</fullName>
    </submittedName>
</protein>
<dbReference type="PIR" id="JQ1627">
    <property type="entry name" value="JQ1627"/>
</dbReference>
<organismHost>
    <name type="scientific">Meleagris gallopavo</name>
    <name type="common">Wild turkey</name>
    <dbReference type="NCBI Taxonomy" id="9103"/>
</organismHost>
<keyword evidence="1" id="KW-0472">Membrane</keyword>
<reference evidence="2" key="1">
    <citation type="journal article" date="1992" name="J. Gen. Virol.">
        <title>Sequence analysis of the 22K, SH and G genes of turkey rhinotracheitis virus and their intergenic regions reveals a gene order different from that of other pneumoviruses.</title>
        <authorList>
            <person name="Ling R."/>
            <person name="Easton A.J."/>
            <person name="Pringle C.R."/>
        </authorList>
    </citation>
    <scope>NUCLEOTIDE SEQUENCE</scope>
</reference>
<proteinExistence type="evidence at transcript level"/>
<name>Q90090_TRTV</name>
<evidence type="ECO:0000313" key="2">
    <source>
        <dbReference type="EMBL" id="AAB22548.1"/>
    </source>
</evidence>
<keyword evidence="1" id="KW-0812">Transmembrane</keyword>
<organism evidence="2">
    <name type="scientific">Turkey rhinotracheitis virus</name>
    <name type="common">TRTV</name>
    <dbReference type="NCBI Taxonomy" id="11264"/>
    <lineage>
        <taxon>Viruses</taxon>
        <taxon>Riboviria</taxon>
        <taxon>Orthornavirae</taxon>
        <taxon>Negarnaviricota</taxon>
        <taxon>Haploviricotina</taxon>
        <taxon>Monjiviricetes</taxon>
        <taxon>Mononegavirales</taxon>
        <taxon>Pneumoviridae</taxon>
        <taxon>Metapneumovirus</taxon>
        <taxon>Metapneumovirus avis</taxon>
    </lineage>
</organism>
<sequence>MEEIEIGGQPPRSSQLLHQVRLQQEIMEDYKRLEQESLKAVCMCKFLMVICIAAVILYWVVLIVWAYWFFANQDQFVSEIIKLTQQPSAIAG</sequence>
<dbReference type="EMBL" id="S40185">
    <property type="protein sequence ID" value="AAB22548.1"/>
    <property type="molecule type" value="mRNA"/>
</dbReference>
<keyword evidence="1" id="KW-1133">Transmembrane helix</keyword>
<accession>Q90090</accession>
<feature type="transmembrane region" description="Helical" evidence="1">
    <location>
        <begin position="46"/>
        <end position="70"/>
    </location>
</feature>